<evidence type="ECO:0000256" key="2">
    <source>
        <dbReference type="SAM" id="Phobius"/>
    </source>
</evidence>
<keyword evidence="4" id="KW-1185">Reference proteome</keyword>
<evidence type="ECO:0000256" key="1">
    <source>
        <dbReference type="SAM" id="MobiDB-lite"/>
    </source>
</evidence>
<protein>
    <submittedName>
        <fullName evidence="3">Uncharacterized protein</fullName>
    </submittedName>
</protein>
<dbReference type="AlphaFoldDB" id="A0AAN7T6Z0"/>
<evidence type="ECO:0000313" key="4">
    <source>
        <dbReference type="Proteomes" id="UP001309876"/>
    </source>
</evidence>
<accession>A0AAN7T6Z0</accession>
<organism evidence="3 4">
    <name type="scientific">Lithohypha guttulata</name>
    <dbReference type="NCBI Taxonomy" id="1690604"/>
    <lineage>
        <taxon>Eukaryota</taxon>
        <taxon>Fungi</taxon>
        <taxon>Dikarya</taxon>
        <taxon>Ascomycota</taxon>
        <taxon>Pezizomycotina</taxon>
        <taxon>Eurotiomycetes</taxon>
        <taxon>Chaetothyriomycetidae</taxon>
        <taxon>Chaetothyriales</taxon>
        <taxon>Trichomeriaceae</taxon>
        <taxon>Lithohypha</taxon>
    </lineage>
</organism>
<evidence type="ECO:0000313" key="3">
    <source>
        <dbReference type="EMBL" id="KAK5090844.1"/>
    </source>
</evidence>
<dbReference type="PANTHER" id="PTHR42032:SF1">
    <property type="entry name" value="YALI0E30679P"/>
    <property type="match status" value="1"/>
</dbReference>
<dbReference type="Proteomes" id="UP001309876">
    <property type="component" value="Unassembled WGS sequence"/>
</dbReference>
<feature type="compositionally biased region" description="Basic and acidic residues" evidence="1">
    <location>
        <begin position="450"/>
        <end position="463"/>
    </location>
</feature>
<proteinExistence type="predicted"/>
<keyword evidence="2" id="KW-1133">Transmembrane helix</keyword>
<feature type="region of interest" description="Disordered" evidence="1">
    <location>
        <begin position="1"/>
        <end position="60"/>
    </location>
</feature>
<keyword evidence="2" id="KW-0812">Transmembrane</keyword>
<comment type="caution">
    <text evidence="3">The sequence shown here is derived from an EMBL/GenBank/DDBJ whole genome shotgun (WGS) entry which is preliminary data.</text>
</comment>
<reference evidence="3 4" key="1">
    <citation type="submission" date="2023-08" db="EMBL/GenBank/DDBJ databases">
        <title>Black Yeasts Isolated from many extreme environments.</title>
        <authorList>
            <person name="Coleine C."/>
            <person name="Stajich J.E."/>
            <person name="Selbmann L."/>
        </authorList>
    </citation>
    <scope>NUCLEOTIDE SEQUENCE [LARGE SCALE GENOMIC DNA]</scope>
    <source>
        <strain evidence="3 4">CCFEE 5910</strain>
    </source>
</reference>
<feature type="transmembrane region" description="Helical" evidence="2">
    <location>
        <begin position="390"/>
        <end position="410"/>
    </location>
</feature>
<dbReference type="EMBL" id="JAVRRJ010000001">
    <property type="protein sequence ID" value="KAK5090844.1"/>
    <property type="molecule type" value="Genomic_DNA"/>
</dbReference>
<name>A0AAN7T6Z0_9EURO</name>
<dbReference type="PANTHER" id="PTHR42032">
    <property type="entry name" value="YALI0E30679P"/>
    <property type="match status" value="1"/>
</dbReference>
<keyword evidence="2" id="KW-0472">Membrane</keyword>
<feature type="region of interest" description="Disordered" evidence="1">
    <location>
        <begin position="435"/>
        <end position="463"/>
    </location>
</feature>
<sequence>MSAEQEQDEARDVLPDALQTGRATSSTGPGFRHRPLSRAATLAESAPRFSRRENSIASESLSDSRRSFKASTDDLFLPRATGEPETRESSNWHSIPLGLALLPAIGGLFFQNGSAFVTDLTLLGLAALFLNWALRLPWDWYHSAQAVVVRSEAQYFESVLDDGSSQEMSDVNVSPERSPDSAKSQRLWQAEKELRVHELLALLACFAFPALGAWLLHAIRSQLTRPSESLISDYNLTVFLLASEVRPLSHLIKLVQGRTLFLQRIITVTAEDKESETGSPGVDNMSKRLDELEARVANSVVLSTKSEPNGHSPTEDLTAKVTDQANAELRRTFQPEIDALSRAMRRYEKKTMTSAIQIEARLQELEGRVQDVVIIAAATQRNADKQAGKYTFILANWISACIVVPIQYAVYVLTWPQRVLTAVTHWIKRKLGFTVPPPKGQQGKSPTKLDLSRRKSNKERSKS</sequence>
<gene>
    <name evidence="3" type="ORF">LTR05_001021</name>
</gene>